<keyword evidence="11" id="KW-0560">Oxidoreductase</keyword>
<feature type="disulfide bond" description="Redox-active" evidence="18">
    <location>
        <begin position="384"/>
        <end position="387"/>
    </location>
</feature>
<keyword evidence="5" id="KW-0813">Transport</keyword>
<evidence type="ECO:0000256" key="1">
    <source>
        <dbReference type="ARBA" id="ARBA00001974"/>
    </source>
</evidence>
<reference evidence="20 22" key="1">
    <citation type="journal article" date="2016" name="PLoS ONE">
        <title>Sequence Assembly of Yarrowia lipolytica Strain W29/CLIB89 Shows Transposable Element Diversity.</title>
        <authorList>
            <person name="Magnan C."/>
            <person name="Yu J."/>
            <person name="Chang I."/>
            <person name="Jahn E."/>
            <person name="Kanomata Y."/>
            <person name="Wu J."/>
            <person name="Zeller M."/>
            <person name="Oakes M."/>
            <person name="Baldi P."/>
            <person name="Sandmeyer S."/>
        </authorList>
    </citation>
    <scope>NUCLEOTIDE SEQUENCE [LARGE SCALE GENOMIC DNA]</scope>
    <source>
        <strain evidence="20">CLIB89</strain>
        <strain evidence="22">CLIB89(W29)</strain>
    </source>
</reference>
<evidence type="ECO:0000256" key="5">
    <source>
        <dbReference type="ARBA" id="ARBA00022448"/>
    </source>
</evidence>
<dbReference type="GO" id="GO:0015035">
    <property type="term" value="F:protein-disulfide reductase activity"/>
    <property type="evidence" value="ECO:0007669"/>
    <property type="project" value="InterPro"/>
</dbReference>
<evidence type="ECO:0000256" key="8">
    <source>
        <dbReference type="ARBA" id="ARBA00022824"/>
    </source>
</evidence>
<feature type="binding site" evidence="17">
    <location>
        <position position="191"/>
    </location>
    <ligand>
        <name>FAD</name>
        <dbReference type="ChEBI" id="CHEBI:57692"/>
    </ligand>
</feature>
<evidence type="ECO:0000256" key="7">
    <source>
        <dbReference type="ARBA" id="ARBA00022729"/>
    </source>
</evidence>
<dbReference type="GO" id="GO:0005789">
    <property type="term" value="C:endoplasmic reticulum membrane"/>
    <property type="evidence" value="ECO:0007669"/>
    <property type="project" value="UniProtKB-SubCell"/>
</dbReference>
<keyword evidence="13 18" id="KW-1015">Disulfide bond</keyword>
<evidence type="ECO:0000256" key="4">
    <source>
        <dbReference type="ARBA" id="ARBA00011802"/>
    </source>
</evidence>
<protein>
    <submittedName>
        <fullName evidence="20">Uncharacterized protein</fullName>
    </submittedName>
</protein>
<dbReference type="RefSeq" id="XP_502622.1">
    <property type="nucleotide sequence ID" value="XM_502622.1"/>
</dbReference>
<feature type="active site" evidence="16">
    <location>
        <position position="387"/>
    </location>
</feature>
<keyword evidence="7 19" id="KW-0732">Signal</keyword>
<evidence type="ECO:0000256" key="2">
    <source>
        <dbReference type="ARBA" id="ARBA00004367"/>
    </source>
</evidence>
<evidence type="ECO:0000256" key="16">
    <source>
        <dbReference type="PIRSR" id="PIRSR017205-1"/>
    </source>
</evidence>
<feature type="chain" id="PRO_5036020544" evidence="19">
    <location>
        <begin position="19"/>
        <end position="561"/>
    </location>
</feature>
<dbReference type="AlphaFoldDB" id="A0A1H6Q949"/>
<keyword evidence="8" id="KW-0256">Endoplasmic reticulum</keyword>
<dbReference type="Pfam" id="PF04137">
    <property type="entry name" value="ERO1"/>
    <property type="match status" value="1"/>
</dbReference>
<evidence type="ECO:0000256" key="13">
    <source>
        <dbReference type="ARBA" id="ARBA00023157"/>
    </source>
</evidence>
<evidence type="ECO:0000313" key="20">
    <source>
        <dbReference type="EMBL" id="AOW03837.1"/>
    </source>
</evidence>
<dbReference type="PANTHER" id="PTHR12613:SF0">
    <property type="entry name" value="ERO1-LIKE PROTEIN"/>
    <property type="match status" value="1"/>
</dbReference>
<dbReference type="SUPFAM" id="SSF110019">
    <property type="entry name" value="ERO1-like"/>
    <property type="match status" value="1"/>
</dbReference>
<dbReference type="PANTHER" id="PTHR12613">
    <property type="entry name" value="ERO1-RELATED"/>
    <property type="match status" value="1"/>
</dbReference>
<dbReference type="InterPro" id="IPR037192">
    <property type="entry name" value="ERO1-like_sf"/>
</dbReference>
<dbReference type="OMA" id="CYKDRLH"/>
<dbReference type="GeneID" id="2910913"/>
<evidence type="ECO:0000256" key="18">
    <source>
        <dbReference type="PIRSR" id="PIRSR017205-3"/>
    </source>
</evidence>
<feature type="binding site" evidence="17">
    <location>
        <position position="255"/>
    </location>
    <ligand>
        <name>FAD</name>
        <dbReference type="ChEBI" id="CHEBI:57692"/>
    </ligand>
</feature>
<evidence type="ECO:0000313" key="23">
    <source>
        <dbReference type="Proteomes" id="UP000256601"/>
    </source>
</evidence>
<evidence type="ECO:0000256" key="10">
    <source>
        <dbReference type="ARBA" id="ARBA00022982"/>
    </source>
</evidence>
<keyword evidence="12" id="KW-0472">Membrane</keyword>
<evidence type="ECO:0000256" key="3">
    <source>
        <dbReference type="ARBA" id="ARBA00008277"/>
    </source>
</evidence>
<evidence type="ECO:0000313" key="22">
    <source>
        <dbReference type="Proteomes" id="UP000182444"/>
    </source>
</evidence>
<feature type="binding site" evidence="17">
    <location>
        <position position="180"/>
    </location>
    <ligand>
        <name>FAD</name>
        <dbReference type="ChEBI" id="CHEBI:57692"/>
    </ligand>
</feature>
<dbReference type="OrthoDB" id="269384at2759"/>
<keyword evidence="9 17" id="KW-0274">FAD</keyword>
<feature type="signal peptide" evidence="19">
    <location>
        <begin position="1"/>
        <end position="18"/>
    </location>
</feature>
<dbReference type="KEGG" id="yli:2910913"/>
<name>A0A1H6Q949_YARLL</name>
<evidence type="ECO:0000256" key="12">
    <source>
        <dbReference type="ARBA" id="ARBA00023136"/>
    </source>
</evidence>
<keyword evidence="14" id="KW-0325">Glycoprotein</keyword>
<accession>A0A1H6Q949</accession>
<dbReference type="VEuPathDB" id="FungiDB:YALI1_D12147g"/>
<evidence type="ECO:0000256" key="9">
    <source>
        <dbReference type="ARBA" id="ARBA00022827"/>
    </source>
</evidence>
<dbReference type="PIRSF" id="PIRSF017205">
    <property type="entry name" value="ERO1"/>
    <property type="match status" value="1"/>
</dbReference>
<evidence type="ECO:0000313" key="21">
    <source>
        <dbReference type="EMBL" id="RDW24296.1"/>
    </source>
</evidence>
<keyword evidence="6" id="KW-0285">Flavoprotein</keyword>
<dbReference type="VEuPathDB" id="FungiDB:YALI0_D09603g"/>
<evidence type="ECO:0000256" key="11">
    <source>
        <dbReference type="ARBA" id="ARBA00023002"/>
    </source>
</evidence>
<dbReference type="GO" id="GO:0016972">
    <property type="term" value="F:thiol oxidase activity"/>
    <property type="evidence" value="ECO:0007669"/>
    <property type="project" value="InterPro"/>
</dbReference>
<keyword evidence="15" id="KW-0676">Redox-active center</keyword>
<comment type="subcellular location">
    <subcellularLocation>
        <location evidence="2">Endoplasmic reticulum membrane</location>
        <topology evidence="2">Peripheral membrane protein</topology>
        <orientation evidence="2">Lumenal side</orientation>
    </subcellularLocation>
</comment>
<evidence type="ECO:0000256" key="14">
    <source>
        <dbReference type="ARBA" id="ARBA00023180"/>
    </source>
</evidence>
<dbReference type="InterPro" id="IPR007266">
    <property type="entry name" value="Ero1"/>
</dbReference>
<dbReference type="Proteomes" id="UP000256601">
    <property type="component" value="Unassembled WGS sequence"/>
</dbReference>
<dbReference type="eggNOG" id="KOG2608">
    <property type="taxonomic scope" value="Eukaryota"/>
</dbReference>
<comment type="similarity">
    <text evidence="3">Belongs to the EROs family.</text>
</comment>
<keyword evidence="10" id="KW-0249">Electron transport</keyword>
<feature type="disulfide bond" description="Redox-active" evidence="18">
    <location>
        <begin position="92"/>
        <end position="97"/>
    </location>
</feature>
<feature type="binding site" evidence="17">
    <location>
        <position position="178"/>
    </location>
    <ligand>
        <name>FAD</name>
        <dbReference type="ChEBI" id="CHEBI:57692"/>
    </ligand>
</feature>
<evidence type="ECO:0000256" key="15">
    <source>
        <dbReference type="ARBA" id="ARBA00023284"/>
    </source>
</evidence>
<feature type="binding site" evidence="17">
    <location>
        <position position="287"/>
    </location>
    <ligand>
        <name>FAD</name>
        <dbReference type="ChEBI" id="CHEBI:57692"/>
    </ligand>
</feature>
<dbReference type="EMBL" id="KZ859040">
    <property type="protein sequence ID" value="RDW24296.1"/>
    <property type="molecule type" value="Genomic_DNA"/>
</dbReference>
<proteinExistence type="inferred from homology"/>
<sequence>MKLMHLLPLVALFQPLVAQNVKVYEGDDHVHSARCLSGFIDDACGATFENVEATNAEVRPLLKELVKEDYFRYYKIDLNGERCPFVWDDGLCGNKACALNLESEEDLPEVWKPKRLGALTKDSVSRDKNVRQNERFAEFDLEQEYDSRGDNGGSNYCYPEDEFAHGGVYVSLLDNPERFTGYAGPHAQRVWRAVYAENCFTGMSSLPGEVSSPLNLGSGLVPFGQQDFDLAEIDSYANDLPHQCLEQRIFYRLLSGMQASISTHLCYEYLDMDAGEWRPNSTCFESRVGTHRDRLSNLFFNYALVSRAVSKLNDHLNDIKFTDDTKHNEETREIVAKLTGLLQNTTSAIFNETLVFSTPEAITLKSEFRQRFRNVSALMDCVGCDRCKLWGKVQTAGYGTALKLLFELGDNTDEVIKNLRRTELVALFNTFDRLSKSVEAVEYFENLKEGARQESAFATFLYYVRRATSQVSRVFSTIKNSIFNRFRWIKHTEFWEDVEREMYATKVGLRFILRSYWNFPRNMLMLTFNWIAPKWDKFVGRDKYQDRIIPTRGVYTLTNTN</sequence>
<comment type="cofactor">
    <cofactor evidence="1 17">
        <name>FAD</name>
        <dbReference type="ChEBI" id="CHEBI:57692"/>
    </cofactor>
</comment>
<evidence type="ECO:0000256" key="17">
    <source>
        <dbReference type="PIRSR" id="PIRSR017205-2"/>
    </source>
</evidence>
<evidence type="ECO:0000256" key="19">
    <source>
        <dbReference type="SAM" id="SignalP"/>
    </source>
</evidence>
<dbReference type="GO" id="GO:0034975">
    <property type="term" value="P:protein folding in endoplasmic reticulum"/>
    <property type="evidence" value="ECO:0007669"/>
    <property type="project" value="InterPro"/>
</dbReference>
<reference evidence="21 23" key="2">
    <citation type="submission" date="2018-07" db="EMBL/GenBank/DDBJ databases">
        <title>Draft Genome Assemblies for Five Robust Yarrowia lipolytica Strains Exhibiting High Lipid Production and Pentose Sugar Utilization and Sugar Alcohol Secretion from Undetoxified Lignocellulosic Biomass Hydrolysates.</title>
        <authorList>
            <consortium name="DOE Joint Genome Institute"/>
            <person name="Walker C."/>
            <person name="Ryu S."/>
            <person name="Na H."/>
            <person name="Zane M."/>
            <person name="LaButti K."/>
            <person name="Lipzen A."/>
            <person name="Haridas S."/>
            <person name="Barry K."/>
            <person name="Grigoriev I.V."/>
            <person name="Quarterman J."/>
            <person name="Slininger P."/>
            <person name="Dien B."/>
            <person name="Trinh C.T."/>
        </authorList>
    </citation>
    <scope>NUCLEOTIDE SEQUENCE [LARGE SCALE GENOMIC DNA]</scope>
    <source>
        <strain evidence="21 23">YB392</strain>
    </source>
</reference>
<dbReference type="Proteomes" id="UP000182444">
    <property type="component" value="Chromosome 1D"/>
</dbReference>
<organism evidence="20 22">
    <name type="scientific">Yarrowia lipolytica</name>
    <name type="common">Candida lipolytica</name>
    <dbReference type="NCBI Taxonomy" id="4952"/>
    <lineage>
        <taxon>Eukaryota</taxon>
        <taxon>Fungi</taxon>
        <taxon>Dikarya</taxon>
        <taxon>Ascomycota</taxon>
        <taxon>Saccharomycotina</taxon>
        <taxon>Dipodascomycetes</taxon>
        <taxon>Dipodascales</taxon>
        <taxon>Dipodascales incertae sedis</taxon>
        <taxon>Yarrowia</taxon>
    </lineage>
</organism>
<dbReference type="EMBL" id="CP017556">
    <property type="protein sequence ID" value="AOW03837.1"/>
    <property type="molecule type" value="Genomic_DNA"/>
</dbReference>
<gene>
    <name evidence="21" type="ORF">B0I71DRAFT_134539</name>
    <name evidence="20" type="ORF">YALI1_D12147g</name>
</gene>
<comment type="subunit">
    <text evidence="4">May function both as a monomer and a homodimer.</text>
</comment>
<dbReference type="GO" id="GO:0071949">
    <property type="term" value="F:FAD binding"/>
    <property type="evidence" value="ECO:0007669"/>
    <property type="project" value="InterPro"/>
</dbReference>
<feature type="active site" description="Nucleophile" evidence="16">
    <location>
        <position position="384"/>
    </location>
</feature>
<evidence type="ECO:0000256" key="6">
    <source>
        <dbReference type="ARBA" id="ARBA00022630"/>
    </source>
</evidence>